<name>A0A1V2H0Q4_9PROT</name>
<feature type="transmembrane region" description="Helical" evidence="6">
    <location>
        <begin position="340"/>
        <end position="363"/>
    </location>
</feature>
<sequence>MAGLRARLAPLLAMLPEKALAFDIGILFSGFGLQLLTQIGWLILALRFLGPDGYGLFASLTAVTVSVAAFVGLGADQLLIRGVAADRAALPRWLGFSLLLILATGLPMLLLLEAGLPFLEIGRIGFVPLVAVLVADLLLGRVATLCTAVYVATGQAARQSSMTVITGAARLLAIAIAGLLPGALSMAEWTAWYAGASLAGAVVCLGMVIRDHGWPRFVWIPGQLSEGMAFGAEAALQASVGDLDKPIVLEFAGATQAGLYAAAFRIIGISYLPIRALGYALYGRLFRLAAEDRRAAVAYGVKLLPVGAGIGLVAALGVLVGSGLLPFIFGDAYEELPALLRLICLLPAAFAIYIVGADVLSAIGRQTQRLAMVGVSLAATFGLVWVALPIAGIEGAAIARLLVTIATAALVWALVLRRR</sequence>
<evidence type="ECO:0000313" key="8">
    <source>
        <dbReference type="Proteomes" id="UP000188879"/>
    </source>
</evidence>
<evidence type="ECO:0000256" key="1">
    <source>
        <dbReference type="ARBA" id="ARBA00004651"/>
    </source>
</evidence>
<proteinExistence type="predicted"/>
<feature type="transmembrane region" description="Helical" evidence="6">
    <location>
        <begin position="259"/>
        <end position="282"/>
    </location>
</feature>
<feature type="transmembrane region" description="Helical" evidence="6">
    <location>
        <begin position="56"/>
        <end position="73"/>
    </location>
</feature>
<dbReference type="EMBL" id="MLCO01000170">
    <property type="protein sequence ID" value="ONG51269.1"/>
    <property type="molecule type" value="Genomic_DNA"/>
</dbReference>
<feature type="transmembrane region" description="Helical" evidence="6">
    <location>
        <begin position="164"/>
        <end position="184"/>
    </location>
</feature>
<feature type="transmembrane region" description="Helical" evidence="6">
    <location>
        <begin position="31"/>
        <end position="49"/>
    </location>
</feature>
<feature type="transmembrane region" description="Helical" evidence="6">
    <location>
        <begin position="93"/>
        <end position="112"/>
    </location>
</feature>
<dbReference type="AlphaFoldDB" id="A0A1V2H0Q4"/>
<dbReference type="RefSeq" id="WP_076958408.1">
    <property type="nucleotide sequence ID" value="NZ_MLCO01000170.1"/>
</dbReference>
<evidence type="ECO:0000256" key="2">
    <source>
        <dbReference type="ARBA" id="ARBA00022475"/>
    </source>
</evidence>
<keyword evidence="3 6" id="KW-0812">Transmembrane</keyword>
<evidence type="ECO:0008006" key="9">
    <source>
        <dbReference type="Google" id="ProtNLM"/>
    </source>
</evidence>
<keyword evidence="2" id="KW-1003">Cell membrane</keyword>
<protein>
    <recommendedName>
        <fullName evidence="9">Polysaccharide biosynthesis protein</fullName>
    </recommendedName>
</protein>
<evidence type="ECO:0000256" key="4">
    <source>
        <dbReference type="ARBA" id="ARBA00022989"/>
    </source>
</evidence>
<dbReference type="PANTHER" id="PTHR30250:SF11">
    <property type="entry name" value="O-ANTIGEN TRANSPORTER-RELATED"/>
    <property type="match status" value="1"/>
</dbReference>
<organism evidence="7 8">
    <name type="scientific">Teichococcus deserti</name>
    <dbReference type="NCBI Taxonomy" id="1817963"/>
    <lineage>
        <taxon>Bacteria</taxon>
        <taxon>Pseudomonadati</taxon>
        <taxon>Pseudomonadota</taxon>
        <taxon>Alphaproteobacteria</taxon>
        <taxon>Acetobacterales</taxon>
        <taxon>Roseomonadaceae</taxon>
        <taxon>Roseomonas</taxon>
    </lineage>
</organism>
<comment type="subcellular location">
    <subcellularLocation>
        <location evidence="1">Cell membrane</location>
        <topology evidence="1">Multi-pass membrane protein</topology>
    </subcellularLocation>
</comment>
<dbReference type="PANTHER" id="PTHR30250">
    <property type="entry name" value="PST FAMILY PREDICTED COLANIC ACID TRANSPORTER"/>
    <property type="match status" value="1"/>
</dbReference>
<feature type="transmembrane region" description="Helical" evidence="6">
    <location>
        <begin position="303"/>
        <end position="328"/>
    </location>
</feature>
<accession>A0A1V2H0Q4</accession>
<keyword evidence="5 6" id="KW-0472">Membrane</keyword>
<evidence type="ECO:0000256" key="3">
    <source>
        <dbReference type="ARBA" id="ARBA00022692"/>
    </source>
</evidence>
<evidence type="ECO:0000313" key="7">
    <source>
        <dbReference type="EMBL" id="ONG51269.1"/>
    </source>
</evidence>
<feature type="transmembrane region" description="Helical" evidence="6">
    <location>
        <begin position="370"/>
        <end position="391"/>
    </location>
</feature>
<keyword evidence="4 6" id="KW-1133">Transmembrane helix</keyword>
<feature type="transmembrane region" description="Helical" evidence="6">
    <location>
        <begin position="191"/>
        <end position="209"/>
    </location>
</feature>
<evidence type="ECO:0000256" key="5">
    <source>
        <dbReference type="ARBA" id="ARBA00023136"/>
    </source>
</evidence>
<reference evidence="7 8" key="1">
    <citation type="submission" date="2016-10" db="EMBL/GenBank/DDBJ databases">
        <title>Draft Genome sequence of Roseomonas sp. strain M3.</title>
        <authorList>
            <person name="Subhash Y."/>
            <person name="Lee S."/>
        </authorList>
    </citation>
    <scope>NUCLEOTIDE SEQUENCE [LARGE SCALE GENOMIC DNA]</scope>
    <source>
        <strain evidence="7 8">M3</strain>
    </source>
</reference>
<comment type="caution">
    <text evidence="7">The sequence shown here is derived from an EMBL/GenBank/DDBJ whole genome shotgun (WGS) entry which is preliminary data.</text>
</comment>
<dbReference type="InterPro" id="IPR050833">
    <property type="entry name" value="Poly_Biosynth_Transport"/>
</dbReference>
<dbReference type="OrthoDB" id="7267641at2"/>
<dbReference type="Proteomes" id="UP000188879">
    <property type="component" value="Unassembled WGS sequence"/>
</dbReference>
<keyword evidence="8" id="KW-1185">Reference proteome</keyword>
<feature type="transmembrane region" description="Helical" evidence="6">
    <location>
        <begin position="124"/>
        <end position="152"/>
    </location>
</feature>
<feature type="transmembrane region" description="Helical" evidence="6">
    <location>
        <begin position="397"/>
        <end position="416"/>
    </location>
</feature>
<dbReference type="GO" id="GO:0005886">
    <property type="term" value="C:plasma membrane"/>
    <property type="evidence" value="ECO:0007669"/>
    <property type="project" value="UniProtKB-SubCell"/>
</dbReference>
<evidence type="ECO:0000256" key="6">
    <source>
        <dbReference type="SAM" id="Phobius"/>
    </source>
</evidence>
<gene>
    <name evidence="7" type="ORF">BKE38_16425</name>
</gene>